<evidence type="ECO:0000313" key="4">
    <source>
        <dbReference type="WBParaSite" id="OFLC_0001187001-mRNA-1"/>
    </source>
</evidence>
<name>A0A183HWK8_9BILA</name>
<dbReference type="WBParaSite" id="OFLC_0001187001-mRNA-1">
    <property type="protein sequence ID" value="OFLC_0001187001-mRNA-1"/>
    <property type="gene ID" value="OFLC_0001187001"/>
</dbReference>
<gene>
    <name evidence="2" type="ORF">OFLC_LOCUS11872</name>
</gene>
<feature type="compositionally biased region" description="Low complexity" evidence="1">
    <location>
        <begin position="7"/>
        <end position="16"/>
    </location>
</feature>
<protein>
    <submittedName>
        <fullName evidence="4">MBF1 domain-containing protein</fullName>
    </submittedName>
</protein>
<feature type="region of interest" description="Disordered" evidence="1">
    <location>
        <begin position="1"/>
        <end position="21"/>
    </location>
</feature>
<sequence length="59" mass="6763">MWRAREAAQQMQEQGANFDKPAIQILKRPQGCEMQSSSSQHDMAKLEEKARSMTLQVKV</sequence>
<evidence type="ECO:0000313" key="3">
    <source>
        <dbReference type="Proteomes" id="UP000267606"/>
    </source>
</evidence>
<evidence type="ECO:0000313" key="2">
    <source>
        <dbReference type="EMBL" id="VDO79996.1"/>
    </source>
</evidence>
<dbReference type="AlphaFoldDB" id="A0A183HWK8"/>
<reference evidence="4" key="1">
    <citation type="submission" date="2016-06" db="UniProtKB">
        <authorList>
            <consortium name="WormBaseParasite"/>
        </authorList>
    </citation>
    <scope>IDENTIFICATION</scope>
</reference>
<dbReference type="Proteomes" id="UP000267606">
    <property type="component" value="Unassembled WGS sequence"/>
</dbReference>
<proteinExistence type="predicted"/>
<dbReference type="STRING" id="387005.A0A183HWK8"/>
<organism evidence="4">
    <name type="scientific">Onchocerca flexuosa</name>
    <dbReference type="NCBI Taxonomy" id="387005"/>
    <lineage>
        <taxon>Eukaryota</taxon>
        <taxon>Metazoa</taxon>
        <taxon>Ecdysozoa</taxon>
        <taxon>Nematoda</taxon>
        <taxon>Chromadorea</taxon>
        <taxon>Rhabditida</taxon>
        <taxon>Spirurina</taxon>
        <taxon>Spiruromorpha</taxon>
        <taxon>Filarioidea</taxon>
        <taxon>Onchocercidae</taxon>
        <taxon>Onchocerca</taxon>
    </lineage>
</organism>
<evidence type="ECO:0000256" key="1">
    <source>
        <dbReference type="SAM" id="MobiDB-lite"/>
    </source>
</evidence>
<reference evidence="2 3" key="2">
    <citation type="submission" date="2018-11" db="EMBL/GenBank/DDBJ databases">
        <authorList>
            <consortium name="Pathogen Informatics"/>
        </authorList>
    </citation>
    <scope>NUCLEOTIDE SEQUENCE [LARGE SCALE GENOMIC DNA]</scope>
</reference>
<keyword evidence="3" id="KW-1185">Reference proteome</keyword>
<dbReference type="EMBL" id="UZAJ01017718">
    <property type="protein sequence ID" value="VDO79996.1"/>
    <property type="molecule type" value="Genomic_DNA"/>
</dbReference>
<accession>A0A183HWK8</accession>